<dbReference type="InterPro" id="IPR021218">
    <property type="entry name" value="DUF2784"/>
</dbReference>
<feature type="transmembrane region" description="Helical" evidence="1">
    <location>
        <begin position="12"/>
        <end position="29"/>
    </location>
</feature>
<comment type="caution">
    <text evidence="2">The sequence shown here is derived from an EMBL/GenBank/DDBJ whole genome shotgun (WGS) entry which is preliminary data.</text>
</comment>
<keyword evidence="1" id="KW-0472">Membrane</keyword>
<dbReference type="RefSeq" id="WP_273913886.1">
    <property type="nucleotide sequence ID" value="NZ_JAMDGX010000112.1"/>
</dbReference>
<organism evidence="2 3">
    <name type="scientific">Pseudomonas fontis</name>
    <dbReference type="NCBI Taxonomy" id="2942633"/>
    <lineage>
        <taxon>Bacteria</taxon>
        <taxon>Pseudomonadati</taxon>
        <taxon>Pseudomonadota</taxon>
        <taxon>Gammaproteobacteria</taxon>
        <taxon>Pseudomonadales</taxon>
        <taxon>Pseudomonadaceae</taxon>
        <taxon>Pseudomonas</taxon>
    </lineage>
</organism>
<evidence type="ECO:0000313" key="3">
    <source>
        <dbReference type="Proteomes" id="UP001148203"/>
    </source>
</evidence>
<keyword evidence="1" id="KW-0812">Transmembrane</keyword>
<keyword evidence="1" id="KW-1133">Transmembrane helix</keyword>
<gene>
    <name evidence="2" type="ORF">M5G11_26550</name>
</gene>
<feature type="transmembrane region" description="Helical" evidence="1">
    <location>
        <begin position="36"/>
        <end position="54"/>
    </location>
</feature>
<evidence type="ECO:0000256" key="1">
    <source>
        <dbReference type="SAM" id="Phobius"/>
    </source>
</evidence>
<keyword evidence="3" id="KW-1185">Reference proteome</keyword>
<reference evidence="2 3" key="1">
    <citation type="submission" date="2022-05" db="EMBL/GenBank/DDBJ databases">
        <title>Novel Pseudomonas spp. Isolated from a Rainbow Trout Aquaculture Facility.</title>
        <authorList>
            <person name="Testerman T."/>
            <person name="Graf J."/>
        </authorList>
    </citation>
    <scope>NUCLEOTIDE SEQUENCE [LARGE SCALE GENOMIC DNA]</scope>
    <source>
        <strain evidence="2 3">ID681</strain>
    </source>
</reference>
<feature type="transmembrane region" description="Helical" evidence="1">
    <location>
        <begin position="97"/>
        <end position="116"/>
    </location>
</feature>
<protein>
    <submittedName>
        <fullName evidence="2">DUF2784 domain-containing protein</fullName>
    </submittedName>
</protein>
<dbReference type="EMBL" id="JAMDGY010000125">
    <property type="protein sequence ID" value="MDD0994085.1"/>
    <property type="molecule type" value="Genomic_DNA"/>
</dbReference>
<dbReference type="Pfam" id="PF10861">
    <property type="entry name" value="DUF2784"/>
    <property type="match status" value="1"/>
</dbReference>
<name>A0ABT5P0V1_9PSED</name>
<accession>A0ABT5P0V1</accession>
<dbReference type="Proteomes" id="UP001148203">
    <property type="component" value="Unassembled WGS sequence"/>
</dbReference>
<evidence type="ECO:0000313" key="2">
    <source>
        <dbReference type="EMBL" id="MDD0994085.1"/>
    </source>
</evidence>
<sequence>MAYRLAADGLVLVHLLFIVFVMGGGLLLLRWPRLCWVHLPAVAWGFSVEMFHWMCPLTEWENRLRVAAGEQGYANSFVEHHVWPLIYPAGLTPQVQVGLGGLVVVVNVLVYGWVWWRRG</sequence>
<proteinExistence type="predicted"/>